<evidence type="ECO:0000313" key="2">
    <source>
        <dbReference type="Proteomes" id="UP001239111"/>
    </source>
</evidence>
<proteinExistence type="predicted"/>
<sequence length="131" mass="14684">MYVVSLRRFVRLLRWFGSSGIASVRSEKSDDSLNLDCSKSIIEQLEGELRYMTASRRPIFSSTHGTGEFGSNQETGGIALMGPGVDMCVGLSAVLGMIFWIEHGAESKMEQQKGEFQYRIGYRGYWLLSPM</sequence>
<protein>
    <submittedName>
        <fullName evidence="1">Uncharacterized protein</fullName>
    </submittedName>
</protein>
<comment type="caution">
    <text evidence="1">The sequence shown here is derived from an EMBL/GenBank/DDBJ whole genome shotgun (WGS) entry which is preliminary data.</text>
</comment>
<evidence type="ECO:0000313" key="1">
    <source>
        <dbReference type="EMBL" id="KAJ8686127.1"/>
    </source>
</evidence>
<gene>
    <name evidence="1" type="ORF">QAD02_021921</name>
</gene>
<keyword evidence="2" id="KW-1185">Reference proteome</keyword>
<dbReference type="EMBL" id="CM056741">
    <property type="protein sequence ID" value="KAJ8686127.1"/>
    <property type="molecule type" value="Genomic_DNA"/>
</dbReference>
<dbReference type="Proteomes" id="UP001239111">
    <property type="component" value="Chromosome 1"/>
</dbReference>
<organism evidence="1 2">
    <name type="scientific">Eretmocerus hayati</name>
    <dbReference type="NCBI Taxonomy" id="131215"/>
    <lineage>
        <taxon>Eukaryota</taxon>
        <taxon>Metazoa</taxon>
        <taxon>Ecdysozoa</taxon>
        <taxon>Arthropoda</taxon>
        <taxon>Hexapoda</taxon>
        <taxon>Insecta</taxon>
        <taxon>Pterygota</taxon>
        <taxon>Neoptera</taxon>
        <taxon>Endopterygota</taxon>
        <taxon>Hymenoptera</taxon>
        <taxon>Apocrita</taxon>
        <taxon>Proctotrupomorpha</taxon>
        <taxon>Chalcidoidea</taxon>
        <taxon>Aphelinidae</taxon>
        <taxon>Aphelininae</taxon>
        <taxon>Eretmocerus</taxon>
    </lineage>
</organism>
<name>A0ACC2PUS9_9HYME</name>
<reference evidence="1" key="1">
    <citation type="submission" date="2023-04" db="EMBL/GenBank/DDBJ databases">
        <title>A chromosome-level genome assembly of the parasitoid wasp Eretmocerus hayati.</title>
        <authorList>
            <person name="Zhong Y."/>
            <person name="Liu S."/>
            <person name="Liu Y."/>
        </authorList>
    </citation>
    <scope>NUCLEOTIDE SEQUENCE</scope>
    <source>
        <strain evidence="1">ZJU_SS_LIU_2023</strain>
    </source>
</reference>
<accession>A0ACC2PUS9</accession>